<keyword evidence="1" id="KW-0175">Coiled coil</keyword>
<dbReference type="InterPro" id="IPR012659">
    <property type="entry name" value="CHP02444"/>
</dbReference>
<dbReference type="NCBIfam" id="TIGR02444">
    <property type="entry name" value="TIGR02444 family protein"/>
    <property type="match status" value="1"/>
</dbReference>
<keyword evidence="3" id="KW-1185">Reference proteome</keyword>
<reference evidence="2" key="1">
    <citation type="submission" date="2021-04" db="EMBL/GenBank/DDBJ databases">
        <title>Oceanospirillales bacteria with DddD are important DMSP degraders in coastal seawater.</title>
        <authorList>
            <person name="Liu J."/>
        </authorList>
    </citation>
    <scope>NUCLEOTIDE SEQUENCE</scope>
    <source>
        <strain evidence="2">D13-4</strain>
    </source>
</reference>
<sequence length="154" mass="17421">MPTDLWRFAEHYYQRPGVEAACLQLQASGADVCLLICGVWLGRRGVACSAVRIEQLKAIAQPWQHQVVERLRQLRQDWRGAAQGDETLAALREQVKRLELEAEREQLHRLAILSQAWPIGAAQDLQSWLEAFSPTTTEADRDALQQLRVAALQP</sequence>
<organism evidence="2 3">
    <name type="scientific">Pseudomonas benzenivorans</name>
    <dbReference type="NCBI Taxonomy" id="556533"/>
    <lineage>
        <taxon>Bacteria</taxon>
        <taxon>Pseudomonadati</taxon>
        <taxon>Pseudomonadota</taxon>
        <taxon>Gammaproteobacteria</taxon>
        <taxon>Pseudomonadales</taxon>
        <taxon>Pseudomonadaceae</taxon>
        <taxon>Pseudomonas</taxon>
    </lineage>
</organism>
<evidence type="ECO:0000256" key="1">
    <source>
        <dbReference type="SAM" id="Coils"/>
    </source>
</evidence>
<proteinExistence type="predicted"/>
<dbReference type="Pfam" id="PF09523">
    <property type="entry name" value="DUF2390"/>
    <property type="match status" value="1"/>
</dbReference>
<dbReference type="RefSeq" id="WP_255840396.1">
    <property type="nucleotide sequence ID" value="NZ_CP073346.1"/>
</dbReference>
<evidence type="ECO:0000313" key="3">
    <source>
        <dbReference type="Proteomes" id="UP001059672"/>
    </source>
</evidence>
<dbReference type="Proteomes" id="UP001059672">
    <property type="component" value="Chromosome"/>
</dbReference>
<gene>
    <name evidence="2" type="ORF">KDW96_10715</name>
</gene>
<name>A0ABY5HEH2_9PSED</name>
<accession>A0ABY5HEH2</accession>
<evidence type="ECO:0000313" key="2">
    <source>
        <dbReference type="EMBL" id="UTW09737.1"/>
    </source>
</evidence>
<protein>
    <submittedName>
        <fullName evidence="2">TIGR02444 family protein</fullName>
    </submittedName>
</protein>
<dbReference type="EMBL" id="CP073346">
    <property type="protein sequence ID" value="UTW09737.1"/>
    <property type="molecule type" value="Genomic_DNA"/>
</dbReference>
<feature type="coiled-coil region" evidence="1">
    <location>
        <begin position="81"/>
        <end position="108"/>
    </location>
</feature>